<dbReference type="PANTHER" id="PTHR33121">
    <property type="entry name" value="CYCLIC DI-GMP PHOSPHODIESTERASE PDEF"/>
    <property type="match status" value="1"/>
</dbReference>
<dbReference type="PROSITE" id="PS50883">
    <property type="entry name" value="EAL"/>
    <property type="match status" value="1"/>
</dbReference>
<feature type="domain" description="EAL" evidence="1">
    <location>
        <begin position="273"/>
        <end position="525"/>
    </location>
</feature>
<organism evidence="3 4">
    <name type="scientific">Lactobacillus nasalidis</name>
    <dbReference type="NCBI Taxonomy" id="2797258"/>
    <lineage>
        <taxon>Bacteria</taxon>
        <taxon>Bacillati</taxon>
        <taxon>Bacillota</taxon>
        <taxon>Bacilli</taxon>
        <taxon>Lactobacillales</taxon>
        <taxon>Lactobacillaceae</taxon>
        <taxon>Lactobacillus</taxon>
    </lineage>
</organism>
<dbReference type="InterPro" id="IPR035919">
    <property type="entry name" value="EAL_sf"/>
</dbReference>
<evidence type="ECO:0000313" key="4">
    <source>
        <dbReference type="Proteomes" id="UP000616547"/>
    </source>
</evidence>
<dbReference type="EMBL" id="BOCI01000199">
    <property type="protein sequence ID" value="GHW01102.1"/>
    <property type="molecule type" value="Genomic_DNA"/>
</dbReference>
<dbReference type="SMART" id="SM00052">
    <property type="entry name" value="EAL"/>
    <property type="match status" value="1"/>
</dbReference>
<proteinExistence type="predicted"/>
<protein>
    <recommendedName>
        <fullName evidence="5">EAL domain-containing protein</fullName>
    </recommendedName>
</protein>
<evidence type="ECO:0000313" key="3">
    <source>
        <dbReference type="EMBL" id="GHW01102.1"/>
    </source>
</evidence>
<dbReference type="Pfam" id="PF00990">
    <property type="entry name" value="GGDEF"/>
    <property type="match status" value="2"/>
</dbReference>
<dbReference type="InterPro" id="IPR001633">
    <property type="entry name" value="EAL_dom"/>
</dbReference>
<keyword evidence="4" id="KW-1185">Reference proteome</keyword>
<dbReference type="InterPro" id="IPR035965">
    <property type="entry name" value="PAS-like_dom_sf"/>
</dbReference>
<evidence type="ECO:0000259" key="1">
    <source>
        <dbReference type="PROSITE" id="PS50883"/>
    </source>
</evidence>
<reference evidence="4" key="1">
    <citation type="submission" date="2021-01" db="EMBL/GenBank/DDBJ databases">
        <title>Draft genome sequence of Nasalis larvatus strain YZ03.</title>
        <authorList>
            <person name="Suzuki-Hashido N."/>
            <person name="Tsuchida S."/>
            <person name="Hayakawa T."/>
        </authorList>
    </citation>
    <scope>NUCLEOTIDE SEQUENCE [LARGE SCALE GENOMIC DNA]</scope>
    <source>
        <strain evidence="4">YZ03</strain>
    </source>
</reference>
<feature type="domain" description="GGDEF" evidence="2">
    <location>
        <begin position="145"/>
        <end position="296"/>
    </location>
</feature>
<evidence type="ECO:0000259" key="2">
    <source>
        <dbReference type="PROSITE" id="PS50887"/>
    </source>
</evidence>
<dbReference type="InterPro" id="IPR043128">
    <property type="entry name" value="Rev_trsase/Diguanyl_cyclase"/>
</dbReference>
<dbReference type="SUPFAM" id="SSF55073">
    <property type="entry name" value="Nucleotide cyclase"/>
    <property type="match status" value="2"/>
</dbReference>
<dbReference type="CDD" id="cd01948">
    <property type="entry name" value="EAL"/>
    <property type="match status" value="1"/>
</dbReference>
<dbReference type="PROSITE" id="PS50887">
    <property type="entry name" value="GGDEF"/>
    <property type="match status" value="2"/>
</dbReference>
<accession>A0ABQ3WA85</accession>
<sequence length="1375" mass="157168">MIEKDNLSKSMRESFAYIREPFMALKIKDGKPAVAYANQQLLELFSCADQAELTDFVSQSLFSFLSEPVATDHALIEHASVKDPRGREHLLNLEVCRAQDAGSDLRLCYVSPININRDLLTGLLDLRSFQEVGQSRTESLVKAGKHVSLISFDLVGMKDYNNQYGFKQGDALLRFVADCIKESFGDQACTRSGEDRFYAYSQEYGLEDRLKELVERIRSRREIRISVANLDLVKGDFDSACNQARVACESLEDPYKSGIVYYDEKLDERHRLQEYILGHIDEALEKGWIQVYFQPVVRTLTGKVCNLEALSRWIDPQYGMISPGVFVPVLEGANQSYKLDLFVLNYVAQMLASRFEKGQDVVPVSINISRSDFTVIDPVREITQVADHYHLSHKLLCIEITETAVMKSQRDIVDAINRLHQLDFEVWMDDFGSGYSSLNDLKDFDFNEIKIDMAFMRNFDDRSKKIVSKAVAMAKSLKIHTLTEGVETAEQVEFLKGIGCERIQGFYFGKPQPIKDLEASLAFKKLPFESAEEARVYSQAGLIDVMAAQPLALCIYNGKECRLFFENRRFSQVLDEAGVPRSFVKKDWLLRLAEDAIVQHQKATRTTVYGNRYFQISLLPVAEGRNECILEMKIDGTIGEIEDREFALNSSLKNILPIYNRIYELDFAKDRWNVIASDLPGEKTGVQVHGIQSFRYDYGLRCVMHDDLSKWRNLLDYQAMQDRLATLDNKWFTASLRTQVKDGSYAWADYTVIRYQNQKYILLVKIDTQVEENQREGLLKNIMKNQHRSLDNDFGDVDSQVWQAVIKQSNLKLFWKDAQRRFLGVSQAFLDFYGFKSQSELIGKTDDQIGWHVNNKPFRDNELEVLQKGQPVLNAQTTAIVSGALHQITASKFPIFENGKVVGLVGYFDDLDLEKVANHQQTQSKGLDYLANFLDISSLAPELAQYDSAWKHDKQSYTVCWLEISNFSNLKLHYGQRFSQLLIEKCAKLISQQISKSAILARIHDASFVIISNLLAKEELQAEVGKLTGKLEKITEIDGFSCKLKPITGFAQADEAKNSREVVNLATRRSQSKLGQPGSFHVFDEFLDLPLPMVISKPQLSAHGDRVVDTVNVFANERYCELLGVGRDQLFGQCYHDFVRSEEEWLETSLDALKGHLVSGQCYNRALRSWVSYYSKASTVPNCVVTVFALDDQEESEIKRIAATDAEFFEVNRILMDDRKYFSSMQNGLREIGDVTRATHAVLLEIGNESFSINYEWTAANARPLEEHLENISNHFLQPLSELLQSQSYLQIADISKFAQERTDFSKQAEFFDKHEIDQLLLVPVRNDLGESQAYLLLGNVYEHDRIDPVRLLERLAPVFSKKLRVADRRIKQEY</sequence>
<dbReference type="Gene3D" id="3.30.70.270">
    <property type="match status" value="2"/>
</dbReference>
<dbReference type="Gene3D" id="3.20.20.450">
    <property type="entry name" value="EAL domain"/>
    <property type="match status" value="1"/>
</dbReference>
<comment type="caution">
    <text evidence="3">The sequence shown here is derived from an EMBL/GenBank/DDBJ whole genome shotgun (WGS) entry which is preliminary data.</text>
</comment>
<dbReference type="InterPro" id="IPR029787">
    <property type="entry name" value="Nucleotide_cyclase"/>
</dbReference>
<dbReference type="PANTHER" id="PTHR33121:SF71">
    <property type="entry name" value="OXYGEN SENSOR PROTEIN DOSP"/>
    <property type="match status" value="1"/>
</dbReference>
<dbReference type="RefSeq" id="WP_201336041.1">
    <property type="nucleotide sequence ID" value="NZ_BOCI01000199.1"/>
</dbReference>
<dbReference type="InterPro" id="IPR000160">
    <property type="entry name" value="GGDEF_dom"/>
</dbReference>
<dbReference type="Pfam" id="PF00563">
    <property type="entry name" value="EAL"/>
    <property type="match status" value="1"/>
</dbReference>
<dbReference type="SUPFAM" id="SSF141868">
    <property type="entry name" value="EAL domain-like"/>
    <property type="match status" value="1"/>
</dbReference>
<dbReference type="Proteomes" id="UP000616547">
    <property type="component" value="Unassembled WGS sequence"/>
</dbReference>
<gene>
    <name evidence="3" type="ORF">lacNasYZ03_07890</name>
</gene>
<feature type="domain" description="GGDEF" evidence="2">
    <location>
        <begin position="955"/>
        <end position="1085"/>
    </location>
</feature>
<dbReference type="Gene3D" id="3.30.450.20">
    <property type="entry name" value="PAS domain"/>
    <property type="match status" value="1"/>
</dbReference>
<dbReference type="InterPro" id="IPR050706">
    <property type="entry name" value="Cyclic-di-GMP_PDE-like"/>
</dbReference>
<dbReference type="SMART" id="SM00267">
    <property type="entry name" value="GGDEF"/>
    <property type="match status" value="1"/>
</dbReference>
<dbReference type="SUPFAM" id="SSF55785">
    <property type="entry name" value="PYP-like sensor domain (PAS domain)"/>
    <property type="match status" value="2"/>
</dbReference>
<evidence type="ECO:0008006" key="5">
    <source>
        <dbReference type="Google" id="ProtNLM"/>
    </source>
</evidence>
<name>A0ABQ3WA85_9LACO</name>